<dbReference type="Gene3D" id="1.25.40.340">
    <property type="match status" value="1"/>
</dbReference>
<dbReference type="PROSITE" id="PS51480">
    <property type="entry name" value="DHAL"/>
    <property type="match status" value="1"/>
</dbReference>
<evidence type="ECO:0000313" key="2">
    <source>
        <dbReference type="EMBL" id="SDX07180.1"/>
    </source>
</evidence>
<dbReference type="InterPro" id="IPR036117">
    <property type="entry name" value="DhaL_dom_sf"/>
</dbReference>
<gene>
    <name evidence="2" type="ORF">SAMN05660923_01684</name>
</gene>
<dbReference type="RefSeq" id="WP_093752711.1">
    <property type="nucleotide sequence ID" value="NZ_BSYN01000006.1"/>
</dbReference>
<dbReference type="InterPro" id="IPR033470">
    <property type="entry name" value="FakA-like_C"/>
</dbReference>
<dbReference type="InterPro" id="IPR019986">
    <property type="entry name" value="YloV-like"/>
</dbReference>
<dbReference type="EMBL" id="FNNG01000006">
    <property type="protein sequence ID" value="SDX07180.1"/>
    <property type="molecule type" value="Genomic_DNA"/>
</dbReference>
<keyword evidence="3" id="KW-1185">Reference proteome</keyword>
<name>A0A1H2YQ34_9FIRM</name>
<dbReference type="PANTHER" id="PTHR33434:SF4">
    <property type="entry name" value="PHOSPHATASE PROTEIN"/>
    <property type="match status" value="1"/>
</dbReference>
<dbReference type="OrthoDB" id="9760324at2"/>
<dbReference type="GO" id="GO:0006071">
    <property type="term" value="P:glycerol metabolic process"/>
    <property type="evidence" value="ECO:0007669"/>
    <property type="project" value="InterPro"/>
</dbReference>
<evidence type="ECO:0000313" key="3">
    <source>
        <dbReference type="Proteomes" id="UP000198828"/>
    </source>
</evidence>
<dbReference type="SMART" id="SM01120">
    <property type="entry name" value="Dak2"/>
    <property type="match status" value="1"/>
</dbReference>
<dbReference type="SMART" id="SM01121">
    <property type="entry name" value="Dak1_2"/>
    <property type="match status" value="1"/>
</dbReference>
<dbReference type="PANTHER" id="PTHR33434">
    <property type="entry name" value="DEGV DOMAIN-CONTAINING PROTEIN DR_1986-RELATED"/>
    <property type="match status" value="1"/>
</dbReference>
<dbReference type="Pfam" id="PF02734">
    <property type="entry name" value="Dak2"/>
    <property type="match status" value="1"/>
</dbReference>
<sequence>MKNEIMDGLMLKKAFVGGARLLESKKEEVNALNVFPVPDGDTGTNMSLTMKSAVKQISSLDAPTVGEVAVAASNGSLMGARGNSGVILSQLFRGFANSLKDKDKINTIDLAKAFKSASETAYKAVMKPTEGTILTVAKGCADYALELAEVENDIFVFLEKVINKGKEVLNKTPDMLPVLKQAGVVDAGGKGLIVVLTGALNAITGKEDIILDFPAKVDKPVEIFPRIDDENIKFGYCTEFMINTDFDDYEALRSELNSFGDSLLVVGGDGLIKVHVHTNNPGLVLERALEIGELNDIKIDNMRYQHRHIIEEEVSEKIEINNRNREMKKYAFITVSIGEGLNKVFKELNVDYIIPGGQTMNPSTEDILKAIDEVNGENIIILPNNSNIVLAADQAKELSDKKVYVFPTKTIPEGITALITFDPELDIEENLTNMEEAVTHVKTGMVTYAVRNTEIDNTKINKDDIIGLSNGEILAVGNSIDEVSLVLLQKVINDEYSLITVFYGNEIDDESAKKFAKRLEEEFENFDIEVVYGGQPLYYYIFSLE</sequence>
<protein>
    <recommendedName>
        <fullName evidence="1">DhaL domain-containing protein</fullName>
    </recommendedName>
</protein>
<organism evidence="2 3">
    <name type="scientific">Tepidimicrobium xylanilyticum</name>
    <dbReference type="NCBI Taxonomy" id="1123352"/>
    <lineage>
        <taxon>Bacteria</taxon>
        <taxon>Bacillati</taxon>
        <taxon>Bacillota</taxon>
        <taxon>Tissierellia</taxon>
        <taxon>Tissierellales</taxon>
        <taxon>Tepidimicrobiaceae</taxon>
        <taxon>Tepidimicrobium</taxon>
    </lineage>
</organism>
<reference evidence="2 3" key="1">
    <citation type="submission" date="2016-10" db="EMBL/GenBank/DDBJ databases">
        <authorList>
            <person name="de Groot N.N."/>
        </authorList>
    </citation>
    <scope>NUCLEOTIDE SEQUENCE [LARGE SCALE GENOMIC DNA]</scope>
    <source>
        <strain evidence="2 3">DSM 23310</strain>
    </source>
</reference>
<proteinExistence type="predicted"/>
<dbReference type="Proteomes" id="UP000198828">
    <property type="component" value="Unassembled WGS sequence"/>
</dbReference>
<dbReference type="InterPro" id="IPR050270">
    <property type="entry name" value="DegV_domain_contain"/>
</dbReference>
<evidence type="ECO:0000259" key="1">
    <source>
        <dbReference type="PROSITE" id="PS51480"/>
    </source>
</evidence>
<dbReference type="Pfam" id="PF13684">
    <property type="entry name" value="FakA-like_C"/>
    <property type="match status" value="1"/>
</dbReference>
<dbReference type="Pfam" id="PF21645">
    <property type="entry name" value="FakA-like_M"/>
    <property type="match status" value="1"/>
</dbReference>
<dbReference type="SUPFAM" id="SSF101473">
    <property type="entry name" value="DhaL-like"/>
    <property type="match status" value="1"/>
</dbReference>
<dbReference type="InterPro" id="IPR048394">
    <property type="entry name" value="FakA-like_M"/>
</dbReference>
<dbReference type="GO" id="GO:0004371">
    <property type="term" value="F:glycerone kinase activity"/>
    <property type="evidence" value="ECO:0007669"/>
    <property type="project" value="InterPro"/>
</dbReference>
<dbReference type="AlphaFoldDB" id="A0A1H2YQ34"/>
<feature type="domain" description="DhaL" evidence="1">
    <location>
        <begin position="9"/>
        <end position="201"/>
    </location>
</feature>
<dbReference type="InterPro" id="IPR004007">
    <property type="entry name" value="DhaL_dom"/>
</dbReference>
<dbReference type="NCBIfam" id="TIGR03599">
    <property type="entry name" value="YloV"/>
    <property type="match status" value="1"/>
</dbReference>
<accession>A0A1H2YQ34</accession>